<dbReference type="EMBL" id="CP000287">
    <property type="protein sequence ID" value="ADV20393.1"/>
    <property type="molecule type" value="Genomic_DNA"/>
</dbReference>
<keyword evidence="2" id="KW-1185">Reference proteome</keyword>
<sequence length="73" mass="8106">MSAIHSSRQVSACCSEHHDALVSSNLAISPVSGEIRRLHWWHAAPYPIGVSPSLLVNYLQLLIHSPWKALPIR</sequence>
<dbReference type="HOGENOM" id="CLU_2704732_0_0_1"/>
<reference evidence="1 2" key="1">
    <citation type="journal article" date="2011" name="MBio">
        <title>Genome variation in Cryptococcus gattii, an emerging pathogen of immunocompetent hosts.</title>
        <authorList>
            <person name="D'Souza C.A."/>
            <person name="Kronstad J.W."/>
            <person name="Taylor G."/>
            <person name="Warren R."/>
            <person name="Yuen M."/>
            <person name="Hu G."/>
            <person name="Jung W.H."/>
            <person name="Sham A."/>
            <person name="Kidd S.E."/>
            <person name="Tangen K."/>
            <person name="Lee N."/>
            <person name="Zeilmaker T."/>
            <person name="Sawkins J."/>
            <person name="McVicker G."/>
            <person name="Shah S."/>
            <person name="Gnerre S."/>
            <person name="Griggs A."/>
            <person name="Zeng Q."/>
            <person name="Bartlett K."/>
            <person name="Li W."/>
            <person name="Wang X."/>
            <person name="Heitman J."/>
            <person name="Stajich J.E."/>
            <person name="Fraser J.A."/>
            <person name="Meyer W."/>
            <person name="Carter D."/>
            <person name="Schein J."/>
            <person name="Krzywinski M."/>
            <person name="Kwon-Chung K.J."/>
            <person name="Varma A."/>
            <person name="Wang J."/>
            <person name="Brunham R."/>
            <person name="Fyfe M."/>
            <person name="Ouellette B.F."/>
            <person name="Siddiqui A."/>
            <person name="Marra M."/>
            <person name="Jones S."/>
            <person name="Holt R."/>
            <person name="Birren B.W."/>
            <person name="Galagan J.E."/>
            <person name="Cuomo C.A."/>
        </authorList>
    </citation>
    <scope>NUCLEOTIDE SEQUENCE [LARGE SCALE GENOMIC DNA]</scope>
    <source>
        <strain evidence="2">WM276 / ATCC MYA-4071</strain>
    </source>
</reference>
<dbReference type="KEGG" id="cgi:CGB_B4230W"/>
<reference key="2">
    <citation type="journal article" date="2011" name="MBio">
        <title>Genome variation in Cryptococcus gattii, an emerging pathogen of immunocompetent hosts.</title>
        <authorList>
            <person name="D'Souza C.A."/>
            <person name="Kronstad J.W."/>
            <person name="Taylor G."/>
            <person name="Warren R."/>
            <person name="Yuen M."/>
            <person name="Hu G."/>
            <person name="Jung W.H."/>
            <person name="Sham A."/>
            <person name="Kidd S.E."/>
            <person name="Tangen K."/>
            <person name="Lee N."/>
            <person name="Zeilmaker T."/>
            <person name="Sawkins J."/>
            <person name="McVicker G."/>
            <person name="Shah S."/>
            <person name="Gnerre S."/>
            <person name="Griggs A."/>
            <person name="Zeng Q."/>
            <person name="Bartlett K."/>
            <person name="Li W."/>
            <person name="Wang X."/>
            <person name="Heitman J."/>
            <person name="Stajich J.E."/>
            <person name="Fraser J.A."/>
            <person name="Meyer W."/>
            <person name="Carter D."/>
            <person name="Schein J."/>
            <person name="Krzywinski M."/>
            <person name="Kwong-Chung K.J."/>
            <person name="Varma A."/>
            <person name="Wang J."/>
            <person name="Brunham R."/>
            <person name="Fyfe M."/>
            <person name="Ouellette B.F.F."/>
            <person name="Siddiqui A."/>
            <person name="Marra M."/>
            <person name="Jones S."/>
            <person name="Holt R."/>
            <person name="Birren B.W."/>
            <person name="Galagan J.E."/>
            <person name="Cuomo C.A."/>
        </authorList>
    </citation>
    <scope>NUCLEOTIDE SEQUENCE</scope>
    <source>
        <strain>WM276</strain>
    </source>
</reference>
<dbReference type="GeneID" id="10187510"/>
<name>E6R0Q2_CRYGW</name>
<dbReference type="RefSeq" id="XP_003192180.1">
    <property type="nucleotide sequence ID" value="XM_003192132.1"/>
</dbReference>
<accession>E6R0Q2</accession>
<proteinExistence type="predicted"/>
<evidence type="ECO:0000313" key="1">
    <source>
        <dbReference type="EMBL" id="ADV20393.1"/>
    </source>
</evidence>
<dbReference type="AlphaFoldDB" id="E6R0Q2"/>
<protein>
    <submittedName>
        <fullName evidence="1">Uncharacterized protein</fullName>
    </submittedName>
</protein>
<dbReference type="VEuPathDB" id="FungiDB:CGB_B4230W"/>
<organism evidence="1 2">
    <name type="scientific">Cryptococcus gattii serotype B (strain WM276 / ATCC MYA-4071)</name>
    <name type="common">Filobasidiella gattii</name>
    <name type="synonym">Cryptococcus bacillisporus</name>
    <dbReference type="NCBI Taxonomy" id="367775"/>
    <lineage>
        <taxon>Eukaryota</taxon>
        <taxon>Fungi</taxon>
        <taxon>Dikarya</taxon>
        <taxon>Basidiomycota</taxon>
        <taxon>Agaricomycotina</taxon>
        <taxon>Tremellomycetes</taxon>
        <taxon>Tremellales</taxon>
        <taxon>Cryptococcaceae</taxon>
        <taxon>Cryptococcus</taxon>
        <taxon>Cryptococcus gattii species complex</taxon>
    </lineage>
</organism>
<dbReference type="Proteomes" id="UP000007805">
    <property type="component" value="Chromosome B"/>
</dbReference>
<evidence type="ECO:0000313" key="2">
    <source>
        <dbReference type="Proteomes" id="UP000007805"/>
    </source>
</evidence>
<gene>
    <name evidence="1" type="ordered locus">CGB_B4230W</name>
</gene>